<dbReference type="RefSeq" id="XP_014679434.1">
    <property type="nucleotide sequence ID" value="XM_014823948.1"/>
</dbReference>
<dbReference type="PANTHER" id="PTHR21367">
    <property type="entry name" value="ARGININE-TRNA-PROTEIN TRANSFERASE 1"/>
    <property type="match status" value="1"/>
</dbReference>
<sequence>MADPPAHTLELVLFVVSAGDEEGREFRDTYSASHAVYSRYQVAVHGDAPHKVDAKQHRRFLVDSPLQEEAGRGSYHQQYWLDGRLIAVGVLDLLPRYVSSVYLYYDPDYSFLSLGTYAALREVALTRQLMREDPRMRYYGMGFYIQSCPKMRYKGNVRPAQLLCPQAYTWNPLAASVPKLDANKYSRLDDSDCEDAHGQVALASVGVLYKRTAMRYATYAVYSGGATDASEVSEYARLVGRPCAASMLLYRSDAAATRGSHDEEDDDSSDD</sequence>
<dbReference type="InterPro" id="IPR030700">
    <property type="entry name" value="N-end_Aminoacyl_Trfase"/>
</dbReference>
<gene>
    <name evidence="3" type="primary">LOC106819303</name>
</gene>
<feature type="domain" description="N-end rule aminoacyl transferase C-terminal" evidence="1">
    <location>
        <begin position="34"/>
        <end position="164"/>
    </location>
</feature>
<dbReference type="Proteomes" id="UP000695022">
    <property type="component" value="Unplaced"/>
</dbReference>
<protein>
    <submittedName>
        <fullName evidence="3">Arginyl-tRNA--protein transferase 1-like isoform X1</fullName>
    </submittedName>
</protein>
<keyword evidence="2" id="KW-1185">Reference proteome</keyword>
<evidence type="ECO:0000313" key="2">
    <source>
        <dbReference type="Proteomes" id="UP000695022"/>
    </source>
</evidence>
<accession>A0ABM1F4R3</accession>
<organism evidence="2 3">
    <name type="scientific">Priapulus caudatus</name>
    <name type="common">Priapulid worm</name>
    <dbReference type="NCBI Taxonomy" id="37621"/>
    <lineage>
        <taxon>Eukaryota</taxon>
        <taxon>Metazoa</taxon>
        <taxon>Ecdysozoa</taxon>
        <taxon>Scalidophora</taxon>
        <taxon>Priapulida</taxon>
        <taxon>Priapulimorpha</taxon>
        <taxon>Priapulimorphida</taxon>
        <taxon>Priapulidae</taxon>
        <taxon>Priapulus</taxon>
    </lineage>
</organism>
<dbReference type="Pfam" id="PF04377">
    <property type="entry name" value="ATE_C"/>
    <property type="match status" value="1"/>
</dbReference>
<dbReference type="PANTHER" id="PTHR21367:SF1">
    <property type="entry name" value="ARGINYL-TRNA--PROTEIN TRANSFERASE 1"/>
    <property type="match status" value="1"/>
</dbReference>
<dbReference type="SUPFAM" id="SSF55729">
    <property type="entry name" value="Acyl-CoA N-acyltransferases (Nat)"/>
    <property type="match status" value="1"/>
</dbReference>
<dbReference type="PIRSF" id="PIRSF037207">
    <property type="entry name" value="ATE1_euk"/>
    <property type="match status" value="1"/>
</dbReference>
<dbReference type="InterPro" id="IPR007472">
    <property type="entry name" value="N-end_Aminoacyl_Trfase_C"/>
</dbReference>
<dbReference type="InterPro" id="IPR016181">
    <property type="entry name" value="Acyl_CoA_acyltransferase"/>
</dbReference>
<dbReference type="InterPro" id="IPR017137">
    <property type="entry name" value="Arg-tRNA-P_Trfase_1_euk"/>
</dbReference>
<reference evidence="3" key="1">
    <citation type="submission" date="2025-08" db="UniProtKB">
        <authorList>
            <consortium name="RefSeq"/>
        </authorList>
    </citation>
    <scope>IDENTIFICATION</scope>
</reference>
<name>A0ABM1F4R3_PRICU</name>
<evidence type="ECO:0000313" key="3">
    <source>
        <dbReference type="RefSeq" id="XP_014679434.1"/>
    </source>
</evidence>
<evidence type="ECO:0000259" key="1">
    <source>
        <dbReference type="Pfam" id="PF04377"/>
    </source>
</evidence>
<proteinExistence type="predicted"/>
<dbReference type="GeneID" id="106819303"/>